<evidence type="ECO:0000313" key="4">
    <source>
        <dbReference type="EMBL" id="RIX52069.1"/>
    </source>
</evidence>
<dbReference type="Pfam" id="PF05163">
    <property type="entry name" value="DinB"/>
    <property type="match status" value="1"/>
</dbReference>
<feature type="binding site" evidence="3">
    <location>
        <position position="126"/>
    </location>
    <ligand>
        <name>a divalent metal cation</name>
        <dbReference type="ChEBI" id="CHEBI:60240"/>
    </ligand>
</feature>
<name>A0A3A1UU58_9BACL</name>
<dbReference type="GO" id="GO:0046872">
    <property type="term" value="F:metal ion binding"/>
    <property type="evidence" value="ECO:0007669"/>
    <property type="project" value="UniProtKB-KW"/>
</dbReference>
<feature type="binding site" evidence="3">
    <location>
        <position position="48"/>
    </location>
    <ligand>
        <name>a divalent metal cation</name>
        <dbReference type="ChEBI" id="CHEBI:60240"/>
    </ligand>
</feature>
<dbReference type="EMBL" id="QXQA01000008">
    <property type="protein sequence ID" value="RIX52069.1"/>
    <property type="molecule type" value="Genomic_DNA"/>
</dbReference>
<dbReference type="Gene3D" id="1.20.120.450">
    <property type="entry name" value="dinb family like domain"/>
    <property type="match status" value="1"/>
</dbReference>
<comment type="caution">
    <text evidence="4">The sequence shown here is derived from an EMBL/GenBank/DDBJ whole genome shotgun (WGS) entry which is preliminary data.</text>
</comment>
<keyword evidence="2 3" id="KW-0479">Metal-binding</keyword>
<comment type="similarity">
    <text evidence="1">Belongs to the DinB family.</text>
</comment>
<organism evidence="4 5">
    <name type="scientific">Paenibacillus nanensis</name>
    <dbReference type="NCBI Taxonomy" id="393251"/>
    <lineage>
        <taxon>Bacteria</taxon>
        <taxon>Bacillati</taxon>
        <taxon>Bacillota</taxon>
        <taxon>Bacilli</taxon>
        <taxon>Bacillales</taxon>
        <taxon>Paenibacillaceae</taxon>
        <taxon>Paenibacillus</taxon>
    </lineage>
</organism>
<sequence length="166" mass="18263">MYPSVQAFLEEWKEEAEKTKAVLDSLTDVSLSYQAVPNQRTIGRVAWHLVTSIEEFMAPAGAKLGVAIAMDRVPATAAEISRAYAELCDAALPVVSEWTDSALQETANFFGQEWVVGYGMRAMVNHEIHHRGQLTVLMRQAGIKPPIIYGPAKEDWAAFGMAEPVV</sequence>
<feature type="binding site" evidence="3">
    <location>
        <position position="130"/>
    </location>
    <ligand>
        <name>a divalent metal cation</name>
        <dbReference type="ChEBI" id="CHEBI:60240"/>
    </ligand>
</feature>
<dbReference type="InterPro" id="IPR007837">
    <property type="entry name" value="DinB"/>
</dbReference>
<protein>
    <recommendedName>
        <fullName evidence="6">Damage-inducible protein DinB</fullName>
    </recommendedName>
</protein>
<accession>A0A3A1UU58</accession>
<evidence type="ECO:0000313" key="5">
    <source>
        <dbReference type="Proteomes" id="UP000266482"/>
    </source>
</evidence>
<dbReference type="RefSeq" id="WP_119600301.1">
    <property type="nucleotide sequence ID" value="NZ_QXQA01000008.1"/>
</dbReference>
<evidence type="ECO:0000256" key="3">
    <source>
        <dbReference type="PIRSR" id="PIRSR607837-1"/>
    </source>
</evidence>
<keyword evidence="5" id="KW-1185">Reference proteome</keyword>
<gene>
    <name evidence="4" type="ORF">D3P08_13910</name>
</gene>
<evidence type="ECO:0000256" key="1">
    <source>
        <dbReference type="ARBA" id="ARBA00008635"/>
    </source>
</evidence>
<dbReference type="AlphaFoldDB" id="A0A3A1UU58"/>
<evidence type="ECO:0000256" key="2">
    <source>
        <dbReference type="ARBA" id="ARBA00022723"/>
    </source>
</evidence>
<dbReference type="InterPro" id="IPR034660">
    <property type="entry name" value="DinB/YfiT-like"/>
</dbReference>
<reference evidence="4 5" key="1">
    <citation type="submission" date="2018-09" db="EMBL/GenBank/DDBJ databases">
        <title>Paenibacillus aracenensis nov. sp. isolated from a cave in southern Spain.</title>
        <authorList>
            <person name="Jurado V."/>
            <person name="Gutierrez-Patricio S."/>
            <person name="Gonzalez-Pimentel J.L."/>
            <person name="Miller A.Z."/>
            <person name="Laiz L."/>
            <person name="Saiz-Jimenez C."/>
        </authorList>
    </citation>
    <scope>NUCLEOTIDE SEQUENCE [LARGE SCALE GENOMIC DNA]</scope>
    <source>
        <strain evidence="4 5">DSM 22867</strain>
    </source>
</reference>
<evidence type="ECO:0008006" key="6">
    <source>
        <dbReference type="Google" id="ProtNLM"/>
    </source>
</evidence>
<dbReference type="SUPFAM" id="SSF109854">
    <property type="entry name" value="DinB/YfiT-like putative metalloenzymes"/>
    <property type="match status" value="1"/>
</dbReference>
<proteinExistence type="inferred from homology"/>
<dbReference type="OrthoDB" id="119432at2"/>
<dbReference type="Proteomes" id="UP000266482">
    <property type="component" value="Unassembled WGS sequence"/>
</dbReference>